<evidence type="ECO:0000313" key="1">
    <source>
        <dbReference type="EMBL" id="EZH75877.1"/>
    </source>
</evidence>
<dbReference type="Proteomes" id="UP000023541">
    <property type="component" value="Unassembled WGS sequence"/>
</dbReference>
<reference evidence="1 2" key="1">
    <citation type="submission" date="2014-04" db="EMBL/GenBank/DDBJ databases">
        <title>Aquimarina sp. 22II-S11-z7 Genome Sequencing.</title>
        <authorList>
            <person name="Lai Q."/>
        </authorList>
    </citation>
    <scope>NUCLEOTIDE SEQUENCE [LARGE SCALE GENOMIC DNA]</scope>
    <source>
        <strain evidence="1 2">22II-S11-z7</strain>
    </source>
</reference>
<dbReference type="RefSeq" id="WP_034238657.1">
    <property type="nucleotide sequence ID" value="NZ_AQRA01000001.1"/>
</dbReference>
<dbReference type="AlphaFoldDB" id="A0A023C0M8"/>
<accession>A0A023C0M8</accession>
<comment type="caution">
    <text evidence="1">The sequence shown here is derived from an EMBL/GenBank/DDBJ whole genome shotgun (WGS) entry which is preliminary data.</text>
</comment>
<gene>
    <name evidence="1" type="ORF">ATO12_03545</name>
</gene>
<keyword evidence="2" id="KW-1185">Reference proteome</keyword>
<protein>
    <submittedName>
        <fullName evidence="1">Uncharacterized protein</fullName>
    </submittedName>
</protein>
<proteinExistence type="predicted"/>
<name>A0A023C0M8_9FLAO</name>
<sequence length="327" mass="39513">MKKITFILFTFILINCAKSQEKESIDNYKFNFIDEFSFDTPYPPLTISINNLNLKGKVKSILVRQVNEHYNTDVIVRKLYFNQNGTIKEYIYGPRYSTMKYRYTYYDDKSLKNIVISSSSNDEETVQQKIIFKQNRNFQEIKFYRYISYKNEWLLVKHNKIFLENEKPYKKELLTLKKDKWEKIGVSNYIYNSGDTILKQTNFMKNELCFMKTRVKTKNAIIENLKYDNFCSIKDDLTKTINIVNGKVSSKIVETEDNQKYSYNKKNEILSIINTYNDSLYTKFNYEYDSKRNWTKKIAFINALNGYNDKRKYRNYRITEYRNIEYY</sequence>
<evidence type="ECO:0000313" key="2">
    <source>
        <dbReference type="Proteomes" id="UP000023541"/>
    </source>
</evidence>
<dbReference type="OrthoDB" id="1046747at2"/>
<dbReference type="EMBL" id="AQRA01000001">
    <property type="protein sequence ID" value="EZH75877.1"/>
    <property type="molecule type" value="Genomic_DNA"/>
</dbReference>
<dbReference type="STRING" id="1317122.ATO12_03545"/>
<organism evidence="1 2">
    <name type="scientific">Aquimarina atlantica</name>
    <dbReference type="NCBI Taxonomy" id="1317122"/>
    <lineage>
        <taxon>Bacteria</taxon>
        <taxon>Pseudomonadati</taxon>
        <taxon>Bacteroidota</taxon>
        <taxon>Flavobacteriia</taxon>
        <taxon>Flavobacteriales</taxon>
        <taxon>Flavobacteriaceae</taxon>
        <taxon>Aquimarina</taxon>
    </lineage>
</organism>